<protein>
    <submittedName>
        <fullName evidence="1">Uncharacterized protein</fullName>
    </submittedName>
</protein>
<dbReference type="AlphaFoldDB" id="A0A382LA07"/>
<name>A0A382LA07_9ZZZZ</name>
<evidence type="ECO:0000313" key="1">
    <source>
        <dbReference type="EMBL" id="SVC32853.1"/>
    </source>
</evidence>
<gene>
    <name evidence="1" type="ORF">METZ01_LOCUS285707</name>
</gene>
<organism evidence="1">
    <name type="scientific">marine metagenome</name>
    <dbReference type="NCBI Taxonomy" id="408172"/>
    <lineage>
        <taxon>unclassified sequences</taxon>
        <taxon>metagenomes</taxon>
        <taxon>ecological metagenomes</taxon>
    </lineage>
</organism>
<reference evidence="1" key="1">
    <citation type="submission" date="2018-05" db="EMBL/GenBank/DDBJ databases">
        <authorList>
            <person name="Lanie J.A."/>
            <person name="Ng W.-L."/>
            <person name="Kazmierczak K.M."/>
            <person name="Andrzejewski T.M."/>
            <person name="Davidsen T.M."/>
            <person name="Wayne K.J."/>
            <person name="Tettelin H."/>
            <person name="Glass J.I."/>
            <person name="Rusch D."/>
            <person name="Podicherti R."/>
            <person name="Tsui H.-C.T."/>
            <person name="Winkler M.E."/>
        </authorList>
    </citation>
    <scope>NUCLEOTIDE SEQUENCE</scope>
</reference>
<dbReference type="EMBL" id="UINC01085370">
    <property type="protein sequence ID" value="SVC32853.1"/>
    <property type="molecule type" value="Genomic_DNA"/>
</dbReference>
<sequence>MPVVDLGVNRSYHMAQFRTVGR</sequence>
<proteinExistence type="predicted"/>
<accession>A0A382LA07</accession>